<evidence type="ECO:0000256" key="6">
    <source>
        <dbReference type="ARBA" id="ARBA00022908"/>
    </source>
</evidence>
<dbReference type="InterPro" id="IPR011010">
    <property type="entry name" value="DNA_brk_join_enz"/>
</dbReference>
<dbReference type="STRING" id="768710.DesyoDRAFT_0953"/>
<evidence type="ECO:0000256" key="3">
    <source>
        <dbReference type="ARBA" id="ARBA00022490"/>
    </source>
</evidence>
<comment type="subunit">
    <text evidence="10">Forms a cyclic heterotetrameric complex composed of two molecules of XerC and two molecules of XerD.</text>
</comment>
<dbReference type="GO" id="GO:0005737">
    <property type="term" value="C:cytoplasm"/>
    <property type="evidence" value="ECO:0007669"/>
    <property type="project" value="UniProtKB-SubCell"/>
</dbReference>
<dbReference type="Pfam" id="PF00589">
    <property type="entry name" value="Phage_integrase"/>
    <property type="match status" value="1"/>
</dbReference>
<feature type="active site" evidence="10">
    <location>
        <position position="171"/>
    </location>
</feature>
<dbReference type="Gene3D" id="1.10.150.130">
    <property type="match status" value="1"/>
</dbReference>
<feature type="active site" evidence="10">
    <location>
        <position position="245"/>
    </location>
</feature>
<evidence type="ECO:0000256" key="4">
    <source>
        <dbReference type="ARBA" id="ARBA00022618"/>
    </source>
</evidence>
<feature type="active site" evidence="10">
    <location>
        <position position="268"/>
    </location>
</feature>
<protein>
    <recommendedName>
        <fullName evidence="10">Tyrosine recombinase XerC</fullName>
    </recommendedName>
</protein>
<dbReference type="OrthoDB" id="9771888at2"/>
<dbReference type="GO" id="GO:0009037">
    <property type="term" value="F:tyrosine-based site-specific recombinase activity"/>
    <property type="evidence" value="ECO:0007669"/>
    <property type="project" value="UniProtKB-UniRule"/>
</dbReference>
<feature type="active site" evidence="10">
    <location>
        <position position="147"/>
    </location>
</feature>
<sequence>MTSEETLLKRYMTYLHVERGLSENTRQAYERDLRQLIIYLKQRGTDVSRCEGNDLFLFLLKLKENGKAPRTIARCNATLRGFFAFLLDEGLRNDNPSTYLVTPKLNQPLPKVLSEGTMDKLLQSEEETVLTLRNLAMLEVIYSSGLRVSELISLRVSDVSLDVGYVRCVGKGSKERIVPLGEPAIRNLERYLDGPRAHLCGKQTSDILFLNSHGRPLTRQGVVHILNKWGKEHHLEQRISPHMFRHSFATHLLDHGADLRSVQEMLGHADIATTQIYTHLTRKRLLDVFQKAHPRADHKIRE</sequence>
<dbReference type="SUPFAM" id="SSF56349">
    <property type="entry name" value="DNA breaking-rejoining enzymes"/>
    <property type="match status" value="1"/>
</dbReference>
<organism evidence="13 14">
    <name type="scientific">Desulfosporosinus youngiae DSM 17734</name>
    <dbReference type="NCBI Taxonomy" id="768710"/>
    <lineage>
        <taxon>Bacteria</taxon>
        <taxon>Bacillati</taxon>
        <taxon>Bacillota</taxon>
        <taxon>Clostridia</taxon>
        <taxon>Eubacteriales</taxon>
        <taxon>Desulfitobacteriaceae</taxon>
        <taxon>Desulfosporosinus</taxon>
    </lineage>
</organism>
<dbReference type="RefSeq" id="WP_007780078.1">
    <property type="nucleotide sequence ID" value="NZ_CM001441.1"/>
</dbReference>
<dbReference type="InterPro" id="IPR004107">
    <property type="entry name" value="Integrase_SAM-like_N"/>
</dbReference>
<dbReference type="PROSITE" id="PS51900">
    <property type="entry name" value="CB"/>
    <property type="match status" value="1"/>
</dbReference>
<keyword evidence="8 10" id="KW-0233">DNA recombination</keyword>
<dbReference type="InterPro" id="IPR013762">
    <property type="entry name" value="Integrase-like_cat_sf"/>
</dbReference>
<evidence type="ECO:0000256" key="7">
    <source>
        <dbReference type="ARBA" id="ARBA00023125"/>
    </source>
</evidence>
<dbReference type="InterPro" id="IPR002104">
    <property type="entry name" value="Integrase_catalytic"/>
</dbReference>
<keyword evidence="5 10" id="KW-0159">Chromosome partition</keyword>
<feature type="domain" description="Core-binding (CB)" evidence="12">
    <location>
        <begin position="2"/>
        <end position="87"/>
    </location>
</feature>
<evidence type="ECO:0000256" key="10">
    <source>
        <dbReference type="HAMAP-Rule" id="MF_01808"/>
    </source>
</evidence>
<evidence type="ECO:0000256" key="8">
    <source>
        <dbReference type="ARBA" id="ARBA00023172"/>
    </source>
</evidence>
<dbReference type="GO" id="GO:0051301">
    <property type="term" value="P:cell division"/>
    <property type="evidence" value="ECO:0007669"/>
    <property type="project" value="UniProtKB-KW"/>
</dbReference>
<dbReference type="GO" id="GO:0007059">
    <property type="term" value="P:chromosome segregation"/>
    <property type="evidence" value="ECO:0007669"/>
    <property type="project" value="UniProtKB-UniRule"/>
</dbReference>
<comment type="similarity">
    <text evidence="2">Belongs to the 'phage' integrase family. XerD subfamily.</text>
</comment>
<evidence type="ECO:0000313" key="14">
    <source>
        <dbReference type="Proteomes" id="UP000005104"/>
    </source>
</evidence>
<dbReference type="InterPro" id="IPR050090">
    <property type="entry name" value="Tyrosine_recombinase_XerCD"/>
</dbReference>
<keyword evidence="6 10" id="KW-0229">DNA integration</keyword>
<dbReference type="eggNOG" id="COG4974">
    <property type="taxonomic scope" value="Bacteria"/>
</dbReference>
<evidence type="ECO:0000256" key="9">
    <source>
        <dbReference type="ARBA" id="ARBA00023306"/>
    </source>
</evidence>
<comment type="function">
    <text evidence="10">Site-specific tyrosine recombinase, which acts by catalyzing the cutting and rejoining of the recombining DNA molecules. The XerC-XerD complex is essential to convert dimers of the bacterial chromosome into monomers to permit their segregation at cell division. It also contributes to the segregational stability of plasmids.</text>
</comment>
<dbReference type="InterPro" id="IPR011932">
    <property type="entry name" value="Recomb_XerD"/>
</dbReference>
<comment type="similarity">
    <text evidence="10">Belongs to the 'phage' integrase family. XerC subfamily.</text>
</comment>
<dbReference type="GO" id="GO:0003677">
    <property type="term" value="F:DNA binding"/>
    <property type="evidence" value="ECO:0007669"/>
    <property type="project" value="UniProtKB-UniRule"/>
</dbReference>
<comment type="subcellular location">
    <subcellularLocation>
        <location evidence="1 10">Cytoplasm</location>
    </subcellularLocation>
</comment>
<keyword evidence="9 10" id="KW-0131">Cell cycle</keyword>
<keyword evidence="4 10" id="KW-0132">Cell division</keyword>
<evidence type="ECO:0000259" key="11">
    <source>
        <dbReference type="PROSITE" id="PS51898"/>
    </source>
</evidence>
<dbReference type="NCBIfam" id="NF001399">
    <property type="entry name" value="PRK00283.1"/>
    <property type="match status" value="1"/>
</dbReference>
<evidence type="ECO:0000256" key="5">
    <source>
        <dbReference type="ARBA" id="ARBA00022829"/>
    </source>
</evidence>
<dbReference type="InterPro" id="IPR010998">
    <property type="entry name" value="Integrase_recombinase_N"/>
</dbReference>
<dbReference type="PROSITE" id="PS51898">
    <property type="entry name" value="TYR_RECOMBINASE"/>
    <property type="match status" value="1"/>
</dbReference>
<dbReference type="InterPro" id="IPR023009">
    <property type="entry name" value="Tyrosine_recombinase_XerC/XerD"/>
</dbReference>
<dbReference type="NCBIfam" id="TIGR02225">
    <property type="entry name" value="recomb_XerD"/>
    <property type="match status" value="1"/>
</dbReference>
<dbReference type="PANTHER" id="PTHR30349">
    <property type="entry name" value="PHAGE INTEGRASE-RELATED"/>
    <property type="match status" value="1"/>
</dbReference>
<dbReference type="Gene3D" id="1.10.443.10">
    <property type="entry name" value="Intergrase catalytic core"/>
    <property type="match status" value="1"/>
</dbReference>
<evidence type="ECO:0000259" key="12">
    <source>
        <dbReference type="PROSITE" id="PS51900"/>
    </source>
</evidence>
<keyword evidence="7 10" id="KW-0238">DNA-binding</keyword>
<dbReference type="AlphaFoldDB" id="H5XT18"/>
<dbReference type="PANTHER" id="PTHR30349:SF81">
    <property type="entry name" value="TYROSINE RECOMBINASE XERC"/>
    <property type="match status" value="1"/>
</dbReference>
<dbReference type="HAMAP" id="MF_01808">
    <property type="entry name" value="Recomb_XerC_XerD"/>
    <property type="match status" value="1"/>
</dbReference>
<reference evidence="13 14" key="1">
    <citation type="submission" date="2011-11" db="EMBL/GenBank/DDBJ databases">
        <title>The Noncontiguous Finished genome of Desulfosporosinus youngiae DSM 17734.</title>
        <authorList>
            <consortium name="US DOE Joint Genome Institute (JGI-PGF)"/>
            <person name="Lucas S."/>
            <person name="Han J."/>
            <person name="Lapidus A."/>
            <person name="Cheng J.-F."/>
            <person name="Goodwin L."/>
            <person name="Pitluck S."/>
            <person name="Peters L."/>
            <person name="Ovchinnikova G."/>
            <person name="Lu M."/>
            <person name="Land M.L."/>
            <person name="Hauser L."/>
            <person name="Pester M."/>
            <person name="Spring S."/>
            <person name="Ollivier B."/>
            <person name="Rattei T."/>
            <person name="Klenk H.-P."/>
            <person name="Wagner M."/>
            <person name="Loy A."/>
            <person name="Woyke T.J."/>
        </authorList>
    </citation>
    <scope>NUCLEOTIDE SEQUENCE [LARGE SCALE GENOMIC DNA]</scope>
    <source>
        <strain evidence="13 14">DSM 17734</strain>
    </source>
</reference>
<dbReference type="Pfam" id="PF02899">
    <property type="entry name" value="Phage_int_SAM_1"/>
    <property type="match status" value="1"/>
</dbReference>
<evidence type="ECO:0000313" key="13">
    <source>
        <dbReference type="EMBL" id="EHQ88125.1"/>
    </source>
</evidence>
<keyword evidence="3 10" id="KW-0963">Cytoplasm</keyword>
<gene>
    <name evidence="10" type="primary">xerC</name>
    <name evidence="13" type="ORF">DesyoDRAFT_0953</name>
</gene>
<dbReference type="CDD" id="cd00798">
    <property type="entry name" value="INT_XerDC_C"/>
    <property type="match status" value="1"/>
</dbReference>
<feature type="active site" evidence="10">
    <location>
        <position position="242"/>
    </location>
</feature>
<evidence type="ECO:0000256" key="1">
    <source>
        <dbReference type="ARBA" id="ARBA00004496"/>
    </source>
</evidence>
<evidence type="ECO:0000256" key="2">
    <source>
        <dbReference type="ARBA" id="ARBA00010450"/>
    </source>
</evidence>
<proteinExistence type="inferred from homology"/>
<dbReference type="GO" id="GO:0006313">
    <property type="term" value="P:DNA transposition"/>
    <property type="evidence" value="ECO:0007669"/>
    <property type="project" value="UniProtKB-UniRule"/>
</dbReference>
<name>H5XT18_9FIRM</name>
<feature type="active site" description="O-(3'-phospho-DNA)-tyrosine intermediate" evidence="10">
    <location>
        <position position="277"/>
    </location>
</feature>
<dbReference type="HOGENOM" id="CLU_027562_9_6_9"/>
<keyword evidence="14" id="KW-1185">Reference proteome</keyword>
<feature type="domain" description="Tyr recombinase" evidence="11">
    <location>
        <begin position="108"/>
        <end position="290"/>
    </location>
</feature>
<accession>H5XT18</accession>
<dbReference type="EMBL" id="CM001441">
    <property type="protein sequence ID" value="EHQ88125.1"/>
    <property type="molecule type" value="Genomic_DNA"/>
</dbReference>
<dbReference type="Proteomes" id="UP000005104">
    <property type="component" value="Chromosome"/>
</dbReference>
<dbReference type="InterPro" id="IPR044068">
    <property type="entry name" value="CB"/>
</dbReference>